<dbReference type="Proteomes" id="UP001271274">
    <property type="component" value="Unassembled WGS sequence"/>
</dbReference>
<protein>
    <submittedName>
        <fullName evidence="1">Uncharacterized protein</fullName>
    </submittedName>
</protein>
<sequence length="54" mass="5467">MSANGSAVARKRLGDGAWTGGGVYGGGRAVAPAAARQRLGSTTKCGRKYGWRNG</sequence>
<evidence type="ECO:0000313" key="1">
    <source>
        <dbReference type="EMBL" id="MDX3704668.1"/>
    </source>
</evidence>
<accession>A0ABU4NRG8</accession>
<gene>
    <name evidence="1" type="ORF">PV662_33930</name>
</gene>
<proteinExistence type="predicted"/>
<dbReference type="EMBL" id="JARAYU010000015">
    <property type="protein sequence ID" value="MDX3704668.1"/>
    <property type="molecule type" value="Genomic_DNA"/>
</dbReference>
<evidence type="ECO:0000313" key="2">
    <source>
        <dbReference type="Proteomes" id="UP001271274"/>
    </source>
</evidence>
<keyword evidence="2" id="KW-1185">Reference proteome</keyword>
<name>A0ABU4NRG8_9ACTN</name>
<reference evidence="1 2" key="1">
    <citation type="journal article" date="2023" name="Microb. Genom.">
        <title>Mesoterricola silvestris gen. nov., sp. nov., Mesoterricola sediminis sp. nov., Geothrix oryzae sp. nov., Geothrix edaphica sp. nov., Geothrix rubra sp. nov., and Geothrix limicola sp. nov., six novel members of Acidobacteriota isolated from soils.</title>
        <authorList>
            <person name="Weisberg A.J."/>
            <person name="Pearce E."/>
            <person name="Kramer C.G."/>
            <person name="Chang J.H."/>
            <person name="Clarke C.R."/>
        </authorList>
    </citation>
    <scope>NUCLEOTIDE SEQUENCE [LARGE SCALE GENOMIC DNA]</scope>
    <source>
        <strain evidence="1 2">ID09-01A</strain>
    </source>
</reference>
<dbReference type="RefSeq" id="WP_159061511.1">
    <property type="nucleotide sequence ID" value="NZ_JARAUT010000001.1"/>
</dbReference>
<organism evidence="1 2">
    <name type="scientific">Streptomyces europaeiscabiei</name>
    <dbReference type="NCBI Taxonomy" id="146819"/>
    <lineage>
        <taxon>Bacteria</taxon>
        <taxon>Bacillati</taxon>
        <taxon>Actinomycetota</taxon>
        <taxon>Actinomycetes</taxon>
        <taxon>Kitasatosporales</taxon>
        <taxon>Streptomycetaceae</taxon>
        <taxon>Streptomyces</taxon>
    </lineage>
</organism>
<comment type="caution">
    <text evidence="1">The sequence shown here is derived from an EMBL/GenBank/DDBJ whole genome shotgun (WGS) entry which is preliminary data.</text>
</comment>